<dbReference type="Gene3D" id="2.20.100.10">
    <property type="entry name" value="Thrombospondin type-1 (TSP1) repeat"/>
    <property type="match status" value="1"/>
</dbReference>
<organism evidence="7 8">
    <name type="scientific">Meleagris gallopavo</name>
    <name type="common">Wild turkey</name>
    <dbReference type="NCBI Taxonomy" id="9103"/>
    <lineage>
        <taxon>Eukaryota</taxon>
        <taxon>Metazoa</taxon>
        <taxon>Chordata</taxon>
        <taxon>Craniata</taxon>
        <taxon>Vertebrata</taxon>
        <taxon>Euteleostomi</taxon>
        <taxon>Archelosauria</taxon>
        <taxon>Archosauria</taxon>
        <taxon>Dinosauria</taxon>
        <taxon>Saurischia</taxon>
        <taxon>Theropoda</taxon>
        <taxon>Coelurosauria</taxon>
        <taxon>Aves</taxon>
        <taxon>Neognathae</taxon>
        <taxon>Galloanserae</taxon>
        <taxon>Galliformes</taxon>
        <taxon>Phasianidae</taxon>
        <taxon>Meleagridinae</taxon>
        <taxon>Meleagris</taxon>
    </lineage>
</organism>
<dbReference type="SUPFAM" id="SSF82895">
    <property type="entry name" value="TSP-1 type 1 repeat"/>
    <property type="match status" value="1"/>
</dbReference>
<dbReference type="InterPro" id="IPR039942">
    <property type="entry name" value="SBSPO"/>
</dbReference>
<evidence type="ECO:0000256" key="2">
    <source>
        <dbReference type="ARBA" id="ARBA00023157"/>
    </source>
</evidence>
<dbReference type="InterPro" id="IPR056801">
    <property type="entry name" value="SBSPON_C"/>
</dbReference>
<evidence type="ECO:0000256" key="3">
    <source>
        <dbReference type="ARBA" id="ARBA00023180"/>
    </source>
</evidence>
<proteinExistence type="predicted"/>
<dbReference type="InterPro" id="IPR036383">
    <property type="entry name" value="TSP1_rpt_sf"/>
</dbReference>
<keyword evidence="3" id="KW-0325">Glycoprotein</keyword>
<dbReference type="Bgee" id="ENSMGAG00000004880">
    <property type="expression patterns" value="Expressed in jejunum and 9 other cell types or tissues"/>
</dbReference>
<reference evidence="7 8" key="1">
    <citation type="journal article" date="2010" name="PLoS Biol.">
        <title>Multi-platform next-generation sequencing of the domestic turkey (Meleagris gallopavo): genome assembly and analysis.</title>
        <authorList>
            <person name="Dalloul R.A."/>
            <person name="Long J.A."/>
            <person name="Zimin A.V."/>
            <person name="Aslam L."/>
            <person name="Beal K."/>
            <person name="Blomberg L.A."/>
            <person name="Bouffard P."/>
            <person name="Burt D.W."/>
            <person name="Crasta O."/>
            <person name="Crooijmans R.P."/>
            <person name="Cooper K."/>
            <person name="Coulombe R.A."/>
            <person name="De S."/>
            <person name="Delany M.E."/>
            <person name="Dodgson J.B."/>
            <person name="Dong J.J."/>
            <person name="Evans C."/>
            <person name="Frederickson K.M."/>
            <person name="Flicek P."/>
            <person name="Florea L."/>
            <person name="Folkerts O."/>
            <person name="Groenen M.A."/>
            <person name="Harkins T.T."/>
            <person name="Herrero J."/>
            <person name="Hoffmann S."/>
            <person name="Megens H.J."/>
            <person name="Jiang A."/>
            <person name="de Jong P."/>
            <person name="Kaiser P."/>
            <person name="Kim H."/>
            <person name="Kim K.W."/>
            <person name="Kim S."/>
            <person name="Langenberger D."/>
            <person name="Lee M.K."/>
            <person name="Lee T."/>
            <person name="Mane S."/>
            <person name="Marcais G."/>
            <person name="Marz M."/>
            <person name="McElroy A.P."/>
            <person name="Modise T."/>
            <person name="Nefedov M."/>
            <person name="Notredame C."/>
            <person name="Paton I.R."/>
            <person name="Payne W.S."/>
            <person name="Pertea G."/>
            <person name="Prickett D."/>
            <person name="Puiu D."/>
            <person name="Qioa D."/>
            <person name="Raineri E."/>
            <person name="Ruffier M."/>
            <person name="Salzberg S.L."/>
            <person name="Schatz M.C."/>
            <person name="Scheuring C."/>
            <person name="Schmidt C.J."/>
            <person name="Schroeder S."/>
            <person name="Searle S.M."/>
            <person name="Smith E.J."/>
            <person name="Smith J."/>
            <person name="Sonstegard T.S."/>
            <person name="Stadler P.F."/>
            <person name="Tafer H."/>
            <person name="Tu Z.J."/>
            <person name="Van Tassell C.P."/>
            <person name="Vilella A.J."/>
            <person name="Williams K.P."/>
            <person name="Yorke J.A."/>
            <person name="Zhang L."/>
            <person name="Zhang H.B."/>
            <person name="Zhang X."/>
            <person name="Zhang Y."/>
            <person name="Reed K.M."/>
        </authorList>
    </citation>
    <scope>NUCLEOTIDE SEQUENCE [LARGE SCALE GENOMIC DNA]</scope>
</reference>
<evidence type="ECO:0000313" key="7">
    <source>
        <dbReference type="Ensembl" id="ENSMGAP00000004724.2"/>
    </source>
</evidence>
<dbReference type="HOGENOM" id="CLU_058116_1_1_1"/>
<keyword evidence="1 4" id="KW-0732">Signal</keyword>
<feature type="signal peptide" evidence="4">
    <location>
        <begin position="1"/>
        <end position="18"/>
    </location>
</feature>
<keyword evidence="8" id="KW-1185">Reference proteome</keyword>
<reference evidence="7" key="2">
    <citation type="submission" date="2025-08" db="UniProtKB">
        <authorList>
            <consortium name="Ensembl"/>
        </authorList>
    </citation>
    <scope>IDENTIFICATION</scope>
</reference>
<dbReference type="PROSITE" id="PS50092">
    <property type="entry name" value="TSP1"/>
    <property type="match status" value="1"/>
</dbReference>
<evidence type="ECO:0000259" key="6">
    <source>
        <dbReference type="Pfam" id="PF25031"/>
    </source>
</evidence>
<dbReference type="Ensembl" id="ENSMGAT00000005445.2">
    <property type="protein sequence ID" value="ENSMGAP00000004724.2"/>
    <property type="gene ID" value="ENSMGAG00000004880.2"/>
</dbReference>
<evidence type="ECO:0000256" key="4">
    <source>
        <dbReference type="SAM" id="SignalP"/>
    </source>
</evidence>
<feature type="chain" id="PRO_5032313884" evidence="4">
    <location>
        <begin position="19"/>
        <end position="274"/>
    </location>
</feature>
<feature type="domain" description="Spondin-like TSP1" evidence="5">
    <location>
        <begin position="89"/>
        <end position="136"/>
    </location>
</feature>
<dbReference type="Pfam" id="PF19028">
    <property type="entry name" value="TSP1_spondin"/>
    <property type="match status" value="1"/>
</dbReference>
<dbReference type="InterPro" id="IPR000884">
    <property type="entry name" value="TSP1_rpt"/>
</dbReference>
<evidence type="ECO:0000256" key="1">
    <source>
        <dbReference type="ARBA" id="ARBA00022729"/>
    </source>
</evidence>
<name>G1N036_MELGA</name>
<evidence type="ECO:0000313" key="8">
    <source>
        <dbReference type="Proteomes" id="UP000001645"/>
    </source>
</evidence>
<gene>
    <name evidence="7" type="primary">LOC100541941</name>
</gene>
<dbReference type="Pfam" id="PF25031">
    <property type="entry name" value="SBSPON_C"/>
    <property type="match status" value="1"/>
</dbReference>
<keyword evidence="2" id="KW-1015">Disulfide bond</keyword>
<reference evidence="7" key="3">
    <citation type="submission" date="2025-09" db="UniProtKB">
        <authorList>
            <consortium name="Ensembl"/>
        </authorList>
    </citation>
    <scope>IDENTIFICATION</scope>
</reference>
<feature type="domain" description="SBSPON-like C-terminal" evidence="6">
    <location>
        <begin position="175"/>
        <end position="267"/>
    </location>
</feature>
<dbReference type="FunFam" id="2.20.100.10:FF:000019">
    <property type="entry name" value="Thrombospondin type 1 domain containing 7A"/>
    <property type="match status" value="1"/>
</dbReference>
<accession>G1N036</accession>
<dbReference type="InParanoid" id="G1N036"/>
<evidence type="ECO:0000259" key="5">
    <source>
        <dbReference type="Pfam" id="PF19028"/>
    </source>
</evidence>
<dbReference type="AlphaFoldDB" id="G1N036"/>
<dbReference type="PANTHER" id="PTHR20920:SF4">
    <property type="entry name" value="SMB DOMAIN-CONTAINING PROTEIN"/>
    <property type="match status" value="1"/>
</dbReference>
<protein>
    <submittedName>
        <fullName evidence="7">Uncharacterized protein</fullName>
    </submittedName>
</protein>
<sequence length="274" mass="30641">MNTLLALLFLLVLSSIHSRRQWLRCRVLGQLLSLGAHCPKSQEPCDCKTRHGPGKRWAVKTRGFGGKTACEHTLDCCHDYSQACPVIPCVVSQWSAWSGCAEPCKTTYRVRRRHVIQEPRNGGETCPALEERAGCVEYWTEQGTECKQSLIPALITTGGFGKARKKRAAADGSERVGYCVEFQLVAITQGCLHSHHSYTHWMQYLREGHTVCVECQHPALDSESLHCYGDGSGSQRNQLLHWQAVGNPRCSGTWKRIRQLDACSCPSVHSFLFI</sequence>
<dbReference type="PANTHER" id="PTHR20920">
    <property type="entry name" value="RPE-SPONDIN"/>
    <property type="match status" value="1"/>
</dbReference>
<dbReference type="Proteomes" id="UP000001645">
    <property type="component" value="Chromosome 22"/>
</dbReference>
<dbReference type="InterPro" id="IPR044004">
    <property type="entry name" value="TSP1_spondin_dom"/>
</dbReference>
<dbReference type="GeneTree" id="ENSGT00390000008325"/>